<dbReference type="PROSITE" id="PS00028">
    <property type="entry name" value="ZINC_FINGER_C2H2_1"/>
    <property type="match status" value="2"/>
</dbReference>
<keyword evidence="4" id="KW-0862">Zinc</keyword>
<dbReference type="GO" id="GO:0008270">
    <property type="term" value="F:zinc ion binding"/>
    <property type="evidence" value="ECO:0007669"/>
    <property type="project" value="UniProtKB-KW"/>
</dbReference>
<keyword evidence="3" id="KW-0863">Zinc-finger</keyword>
<dbReference type="Proteomes" id="UP001445076">
    <property type="component" value="Unassembled WGS sequence"/>
</dbReference>
<comment type="caution">
    <text evidence="8">The sequence shown here is derived from an EMBL/GenBank/DDBJ whole genome shotgun (WGS) entry which is preliminary data.</text>
</comment>
<dbReference type="AlphaFoldDB" id="A0AAW0WBU4"/>
<feature type="region of interest" description="Disordered" evidence="6">
    <location>
        <begin position="142"/>
        <end position="168"/>
    </location>
</feature>
<feature type="compositionally biased region" description="Basic and acidic residues" evidence="6">
    <location>
        <begin position="335"/>
        <end position="344"/>
    </location>
</feature>
<feature type="region of interest" description="Disordered" evidence="6">
    <location>
        <begin position="325"/>
        <end position="344"/>
    </location>
</feature>
<gene>
    <name evidence="8" type="ORF">OTU49_008789</name>
</gene>
<accession>A0AAW0WBU4</accession>
<evidence type="ECO:0000256" key="5">
    <source>
        <dbReference type="ARBA" id="ARBA00023242"/>
    </source>
</evidence>
<feature type="region of interest" description="Disordered" evidence="6">
    <location>
        <begin position="679"/>
        <end position="713"/>
    </location>
</feature>
<evidence type="ECO:0000313" key="8">
    <source>
        <dbReference type="EMBL" id="KAK8729360.1"/>
    </source>
</evidence>
<name>A0AAW0WBU4_CHEQU</name>
<feature type="region of interest" description="Disordered" evidence="6">
    <location>
        <begin position="414"/>
        <end position="455"/>
    </location>
</feature>
<evidence type="ECO:0000256" key="3">
    <source>
        <dbReference type="ARBA" id="ARBA00022771"/>
    </source>
</evidence>
<keyword evidence="9" id="KW-1185">Reference proteome</keyword>
<keyword evidence="2" id="KW-0479">Metal-binding</keyword>
<dbReference type="GO" id="GO:0005634">
    <property type="term" value="C:nucleus"/>
    <property type="evidence" value="ECO:0007669"/>
    <property type="project" value="UniProtKB-SubCell"/>
</dbReference>
<dbReference type="SMART" id="SM00355">
    <property type="entry name" value="ZnF_C2H2"/>
    <property type="match status" value="2"/>
</dbReference>
<dbReference type="PANTHER" id="PTHR23215:SF0">
    <property type="entry name" value="BUB3-INTERACTING AND GLEBS MOTIF-CONTAINING PROTEIN ZNF207"/>
    <property type="match status" value="1"/>
</dbReference>
<organism evidence="8 9">
    <name type="scientific">Cherax quadricarinatus</name>
    <name type="common">Australian red claw crayfish</name>
    <dbReference type="NCBI Taxonomy" id="27406"/>
    <lineage>
        <taxon>Eukaryota</taxon>
        <taxon>Metazoa</taxon>
        <taxon>Ecdysozoa</taxon>
        <taxon>Arthropoda</taxon>
        <taxon>Crustacea</taxon>
        <taxon>Multicrustacea</taxon>
        <taxon>Malacostraca</taxon>
        <taxon>Eumalacostraca</taxon>
        <taxon>Eucarida</taxon>
        <taxon>Decapoda</taxon>
        <taxon>Pleocyemata</taxon>
        <taxon>Astacidea</taxon>
        <taxon>Parastacoidea</taxon>
        <taxon>Parastacidae</taxon>
        <taxon>Cherax</taxon>
    </lineage>
</organism>
<comment type="subcellular location">
    <subcellularLocation>
        <location evidence="1">Nucleus</location>
    </subcellularLocation>
</comment>
<evidence type="ECO:0000256" key="2">
    <source>
        <dbReference type="ARBA" id="ARBA00022723"/>
    </source>
</evidence>
<evidence type="ECO:0000313" key="9">
    <source>
        <dbReference type="Proteomes" id="UP001445076"/>
    </source>
</evidence>
<keyword evidence="5" id="KW-0539">Nucleus</keyword>
<reference evidence="8 9" key="1">
    <citation type="journal article" date="2024" name="BMC Genomics">
        <title>Genome assembly of redclaw crayfish (Cherax quadricarinatus) provides insights into its immune adaptation and hypoxia tolerance.</title>
        <authorList>
            <person name="Liu Z."/>
            <person name="Zheng J."/>
            <person name="Li H."/>
            <person name="Fang K."/>
            <person name="Wang S."/>
            <person name="He J."/>
            <person name="Zhou D."/>
            <person name="Weng S."/>
            <person name="Chi M."/>
            <person name="Gu Z."/>
            <person name="He J."/>
            <person name="Li F."/>
            <person name="Wang M."/>
        </authorList>
    </citation>
    <scope>NUCLEOTIDE SEQUENCE [LARGE SCALE GENOMIC DNA]</scope>
    <source>
        <strain evidence="8">ZL_2023a</strain>
    </source>
</reference>
<evidence type="ECO:0000256" key="4">
    <source>
        <dbReference type="ARBA" id="ARBA00022833"/>
    </source>
</evidence>
<dbReference type="EMBL" id="JARKIK010000068">
    <property type="protein sequence ID" value="KAK8729360.1"/>
    <property type="molecule type" value="Genomic_DNA"/>
</dbReference>
<evidence type="ECO:0000256" key="6">
    <source>
        <dbReference type="SAM" id="MobiDB-lite"/>
    </source>
</evidence>
<sequence>MGRRKKPQTKPWVCWYCTRDFDDERVLILHQRARHFKCGNCQKKLYTGPGLAFHCLQVHKEIIYTVPNALEKKNYITFEIYGMNGIPSEEEVEVAAKQLKNVMAAVSSSGAMQPVSNPLFPSAAQATIVHLPVDRLQKRDLTWPDHGSYQPAAAGGPGPRGEFSPTRSLPMLDEWQLPKRYRERISEESEYINPPGRAPERMWQSGWSGRSARLLGRQVEQEDNFDRSQGLTEYILHNMPTEPDPSEEQAWQNMPDRTHPAEDWIRQDTSDRTRLAEEQIGQNMYGKRRRLEEHWMRPDTSGRTHMAGDWVRPDTSSRTRMREDWVRPDTSGRTPMREDWIRPDTSGRTHTREWIRPNTSDRTYMREDWISPDISDSTHMREDWISPDTSDSTHMREDWIRRDISRRTQTEEDWIRPGTSDGTHMEEDWIRPNTSDRQTSLPEDWARQNPSDRGISQAKRWNRQNIADRIHLADEQGRQSMVKGTHLPHGMHLTEQVWQNISEKIRLAKEQVKQDMADRINHEEQVWSDRTAPAEEQVGYNMYGRRTGLAEQVKQNMFDRQNLTEQQGWQTMSDRLDHAEWQDLPGGRDFLAEQSWQENSSGRTHLLQERVWEAIWSSINEGLVGEEAQQMSRSGKMHLAQQIWQEVWYSMEGLAEEESWQDTSEEHFLQHRPGQRAFQAGAQGRQNNRFNRKPYFSGGQIRQNKPMKNASLR</sequence>
<dbReference type="InterPro" id="IPR013087">
    <property type="entry name" value="Znf_C2H2_type"/>
</dbReference>
<dbReference type="CDD" id="cd20908">
    <property type="entry name" value="SUF4-like"/>
    <property type="match status" value="1"/>
</dbReference>
<evidence type="ECO:0000256" key="1">
    <source>
        <dbReference type="ARBA" id="ARBA00004123"/>
    </source>
</evidence>
<feature type="compositionally biased region" description="Polar residues" evidence="6">
    <location>
        <begin position="432"/>
        <end position="441"/>
    </location>
</feature>
<feature type="domain" description="C2H2-type" evidence="7">
    <location>
        <begin position="38"/>
        <end position="59"/>
    </location>
</feature>
<protein>
    <recommendedName>
        <fullName evidence="7">C2H2-type domain-containing protein</fullName>
    </recommendedName>
</protein>
<dbReference type="PANTHER" id="PTHR23215">
    <property type="entry name" value="ZINC FINGER PROTEIN 207"/>
    <property type="match status" value="1"/>
</dbReference>
<evidence type="ECO:0000259" key="7">
    <source>
        <dbReference type="PROSITE" id="PS00028"/>
    </source>
</evidence>
<proteinExistence type="predicted"/>
<feature type="domain" description="C2H2-type" evidence="7">
    <location>
        <begin position="14"/>
        <end position="35"/>
    </location>
</feature>